<keyword evidence="4" id="KW-1185">Reference proteome</keyword>
<feature type="transmembrane region" description="Helical" evidence="2">
    <location>
        <begin position="157"/>
        <end position="179"/>
    </location>
</feature>
<feature type="compositionally biased region" description="Low complexity" evidence="1">
    <location>
        <begin position="21"/>
        <end position="31"/>
    </location>
</feature>
<sequence length="257" mass="27699">MDATTAAAARRLLLPLRAAPPATAPGCAVSARSRRRAGPRRRVRASPARASLDRAAVLLDAAAAAAAAGGTGYSQASYYTSLGLFVLSVPGLWSLIKRSVKSKIVQKTFVKEEAQSMAPNQVAGEILSFFTRNNFTVSDRGEVITFEGTMVPSRGQAALLTFCTCISLGSVGLVLSIAVPEGGNNWFWLMTLSPLAGVYYWTKASRKEEIKVKMILSDDGNVSEILVRGDDVQVEQMRKELKFSEKGMIYVKGIFET</sequence>
<organism evidence="3 4">
    <name type="scientific">Digitaria exilis</name>
    <dbReference type="NCBI Taxonomy" id="1010633"/>
    <lineage>
        <taxon>Eukaryota</taxon>
        <taxon>Viridiplantae</taxon>
        <taxon>Streptophyta</taxon>
        <taxon>Embryophyta</taxon>
        <taxon>Tracheophyta</taxon>
        <taxon>Spermatophyta</taxon>
        <taxon>Magnoliopsida</taxon>
        <taxon>Liliopsida</taxon>
        <taxon>Poales</taxon>
        <taxon>Poaceae</taxon>
        <taxon>PACMAD clade</taxon>
        <taxon>Panicoideae</taxon>
        <taxon>Panicodae</taxon>
        <taxon>Paniceae</taxon>
        <taxon>Anthephorinae</taxon>
        <taxon>Digitaria</taxon>
    </lineage>
</organism>
<gene>
    <name evidence="3" type="ORF">HU200_063803</name>
</gene>
<keyword evidence="2" id="KW-0472">Membrane</keyword>
<evidence type="ECO:0000313" key="4">
    <source>
        <dbReference type="Proteomes" id="UP000636709"/>
    </source>
</evidence>
<keyword evidence="2" id="KW-0812">Transmembrane</keyword>
<reference evidence="3" key="1">
    <citation type="submission" date="2020-07" db="EMBL/GenBank/DDBJ databases">
        <title>Genome sequence and genetic diversity analysis of an under-domesticated orphan crop, white fonio (Digitaria exilis).</title>
        <authorList>
            <person name="Bennetzen J.L."/>
            <person name="Chen S."/>
            <person name="Ma X."/>
            <person name="Wang X."/>
            <person name="Yssel A.E.J."/>
            <person name="Chaluvadi S.R."/>
            <person name="Johnson M."/>
            <person name="Gangashetty P."/>
            <person name="Hamidou F."/>
            <person name="Sanogo M.D."/>
            <person name="Zwaenepoel A."/>
            <person name="Wallace J."/>
            <person name="Van De Peer Y."/>
            <person name="Van Deynze A."/>
        </authorList>
    </citation>
    <scope>NUCLEOTIDE SEQUENCE</scope>
    <source>
        <tissue evidence="3">Leaves</tissue>
    </source>
</reference>
<feature type="transmembrane region" description="Helical" evidence="2">
    <location>
        <begin position="76"/>
        <end position="96"/>
    </location>
</feature>
<dbReference type="PANTHER" id="PTHR35302:SF1">
    <property type="entry name" value="PROTEIN COFACTOR ASSEMBLY OF COMPLEX C SUBUNIT B CCB1, CHLOROPLASTIC"/>
    <property type="match status" value="1"/>
</dbReference>
<dbReference type="InterPro" id="IPR021919">
    <property type="entry name" value="CCB1"/>
</dbReference>
<proteinExistence type="predicted"/>
<dbReference type="Proteomes" id="UP000636709">
    <property type="component" value="Unassembled WGS sequence"/>
</dbReference>
<dbReference type="Pfam" id="PF12046">
    <property type="entry name" value="CCB1"/>
    <property type="match status" value="1"/>
</dbReference>
<keyword evidence="2" id="KW-1133">Transmembrane helix</keyword>
<comment type="caution">
    <text evidence="3">The sequence shown here is derived from an EMBL/GenBank/DDBJ whole genome shotgun (WGS) entry which is preliminary data.</text>
</comment>
<dbReference type="EMBL" id="JACEFO010002708">
    <property type="protein sequence ID" value="KAF8650891.1"/>
    <property type="molecule type" value="Genomic_DNA"/>
</dbReference>
<evidence type="ECO:0000256" key="2">
    <source>
        <dbReference type="SAM" id="Phobius"/>
    </source>
</evidence>
<feature type="transmembrane region" description="Helical" evidence="2">
    <location>
        <begin position="52"/>
        <end position="70"/>
    </location>
</feature>
<feature type="transmembrane region" description="Helical" evidence="2">
    <location>
        <begin position="185"/>
        <end position="202"/>
    </location>
</feature>
<protein>
    <submittedName>
        <fullName evidence="3">Uncharacterized protein</fullName>
    </submittedName>
</protein>
<evidence type="ECO:0000313" key="3">
    <source>
        <dbReference type="EMBL" id="KAF8650891.1"/>
    </source>
</evidence>
<dbReference type="PANTHER" id="PTHR35302">
    <property type="match status" value="1"/>
</dbReference>
<evidence type="ECO:0000256" key="1">
    <source>
        <dbReference type="SAM" id="MobiDB-lite"/>
    </source>
</evidence>
<feature type="region of interest" description="Disordered" evidence="1">
    <location>
        <begin position="21"/>
        <end position="47"/>
    </location>
</feature>
<dbReference type="AlphaFoldDB" id="A0A835A4T5"/>
<name>A0A835A4T5_9POAL</name>
<accession>A0A835A4T5</accession>
<dbReference type="OrthoDB" id="447756at2759"/>
<feature type="compositionally biased region" description="Basic residues" evidence="1">
    <location>
        <begin position="32"/>
        <end position="44"/>
    </location>
</feature>